<feature type="domain" description="Alpha fucosidase A-like C-terminal" evidence="2">
    <location>
        <begin position="714"/>
        <end position="778"/>
    </location>
</feature>
<dbReference type="Proteomes" id="UP001597560">
    <property type="component" value="Unassembled WGS sequence"/>
</dbReference>
<accession>A0ABW6B6C0</accession>
<dbReference type="Pfam" id="PF22124">
    <property type="entry name" value="Glyco_hydro_95_cat"/>
    <property type="match status" value="1"/>
</dbReference>
<dbReference type="PANTHER" id="PTHR31084">
    <property type="entry name" value="ALPHA-L-FUCOSIDASE 2"/>
    <property type="match status" value="1"/>
</dbReference>
<evidence type="ECO:0000313" key="4">
    <source>
        <dbReference type="EMBL" id="MFD2963460.1"/>
    </source>
</evidence>
<gene>
    <name evidence="4" type="ORF">ACFS6J_16775</name>
</gene>
<dbReference type="InterPro" id="IPR008928">
    <property type="entry name" value="6-hairpin_glycosidase_sf"/>
</dbReference>
<name>A0ABW6B6C0_9SPHI</name>
<dbReference type="PIRSF" id="PIRSF007663">
    <property type="entry name" value="UCP007663"/>
    <property type="match status" value="1"/>
</dbReference>
<sequence>MIPLRYKSVLILFFSILLSIKLAFSQQKALQLWYDRPATDWMREALPIGNGYIGAMFFGGIGEEQIQFSEGSLWSGGPGANPNYNFGNRPNAWKYLGEVRALIKQGKLKEANELVEKQMTGMAPVKLAGDSTDWGDYGAQQTMGDLFIKVGHGSIPVQDYRRTLDIQRAIGKVSYSVAGNKYQRSFFGSYPQGVMIYKFTSDKSESYTLHFSTPQYKEKESFEGLRYSCVGYVPNNKLAFETAYQLVTDGRVKYTNGTVSVEEAKSLLIIHTAATAYKMQYPHYNGNDFRAIIKKRLDAAKGKSYKQLFQIHQEDYQPLFDRVSFQLQGKSADHLPTDKRQQAFFEGAEDVGLEQLYFQYGRYLMIAASRPGTMPMHLQGKWNNSVNPPWAADYHTNINEQMLYWPAEVTNLSECHEPLIDYIESLVEPGKKSAHDFFHTRGWIVNTMNNAFGYTAVNWGLPWGFYPAGAAWLTQHVWEHYAYTQDKAYLRNRAYPIMKEAARFWIDYLTPDENGHLVSSPSYSPEHGGISGGASMDHQIAWDILNNSLEAAMVLDDKAFADTVQRVRDRILPPQIGRWGQLQEWKEDVDDPNNKHRHVSHLFALHPGRQISPLKTPELAEAAKVSLEARGDEATGWSLGWKVNFWARLKNGDRALKLYKMVIKPAGATKSSSGAINYEGEGSGSYANLLDAHPPFQLDGNMGATAGVAEMLLQSQTGEIELLPALPKNWPTGRISGLCARGGFTVNLNWEAGQLKSAEIIADKSGQKTLTYKGKTKAIDFVSGKKYQLSFHDF</sequence>
<dbReference type="InterPro" id="IPR012341">
    <property type="entry name" value="6hp_glycosidase-like_sf"/>
</dbReference>
<dbReference type="GO" id="GO:0016787">
    <property type="term" value="F:hydrolase activity"/>
    <property type="evidence" value="ECO:0007669"/>
    <property type="project" value="UniProtKB-KW"/>
</dbReference>
<keyword evidence="5" id="KW-1185">Reference proteome</keyword>
<reference evidence="5" key="1">
    <citation type="journal article" date="2019" name="Int. J. Syst. Evol. Microbiol.">
        <title>The Global Catalogue of Microorganisms (GCM) 10K type strain sequencing project: providing services to taxonomists for standard genome sequencing and annotation.</title>
        <authorList>
            <consortium name="The Broad Institute Genomics Platform"/>
            <consortium name="The Broad Institute Genome Sequencing Center for Infectious Disease"/>
            <person name="Wu L."/>
            <person name="Ma J."/>
        </authorList>
    </citation>
    <scope>NUCLEOTIDE SEQUENCE [LARGE SCALE GENOMIC DNA]</scope>
    <source>
        <strain evidence="5">KCTC 23098</strain>
    </source>
</reference>
<proteinExistence type="predicted"/>
<dbReference type="Pfam" id="PF14498">
    <property type="entry name" value="Glyco_hyd_65N_2"/>
    <property type="match status" value="1"/>
</dbReference>
<evidence type="ECO:0000259" key="3">
    <source>
        <dbReference type="Pfam" id="PF22124"/>
    </source>
</evidence>
<dbReference type="PANTHER" id="PTHR31084:SF19">
    <property type="entry name" value="GLYCOSYL HYDROLASE FAMILY 95 N-TERMINAL DOMAIN-CONTAINING PROTEIN"/>
    <property type="match status" value="1"/>
</dbReference>
<dbReference type="InterPro" id="IPR016518">
    <property type="entry name" value="Alpha-L-fucosidase"/>
</dbReference>
<dbReference type="InterPro" id="IPR054363">
    <property type="entry name" value="GH95_cat"/>
</dbReference>
<dbReference type="Pfam" id="PF21307">
    <property type="entry name" value="Glyco_hydro_95_C"/>
    <property type="match status" value="1"/>
</dbReference>
<dbReference type="EMBL" id="JBHUPA010000008">
    <property type="protein sequence ID" value="MFD2963460.1"/>
    <property type="molecule type" value="Genomic_DNA"/>
</dbReference>
<protein>
    <submittedName>
        <fullName evidence="4">Glycoside hydrolase N-terminal domain-containing protein</fullName>
    </submittedName>
</protein>
<organism evidence="4 5">
    <name type="scientific">Olivibacter jilunii</name>
    <dbReference type="NCBI Taxonomy" id="985016"/>
    <lineage>
        <taxon>Bacteria</taxon>
        <taxon>Pseudomonadati</taxon>
        <taxon>Bacteroidota</taxon>
        <taxon>Sphingobacteriia</taxon>
        <taxon>Sphingobacteriales</taxon>
        <taxon>Sphingobacteriaceae</taxon>
        <taxon>Olivibacter</taxon>
    </lineage>
</organism>
<evidence type="ECO:0000259" key="1">
    <source>
        <dbReference type="Pfam" id="PF14498"/>
    </source>
</evidence>
<dbReference type="Gene3D" id="1.50.10.10">
    <property type="match status" value="1"/>
</dbReference>
<evidence type="ECO:0000259" key="2">
    <source>
        <dbReference type="Pfam" id="PF21307"/>
    </source>
</evidence>
<dbReference type="InterPro" id="IPR027414">
    <property type="entry name" value="GH95_N_dom"/>
</dbReference>
<feature type="domain" description="Glycosyl hydrolase family 95 catalytic" evidence="3">
    <location>
        <begin position="304"/>
        <end position="712"/>
    </location>
</feature>
<evidence type="ECO:0000313" key="5">
    <source>
        <dbReference type="Proteomes" id="UP001597560"/>
    </source>
</evidence>
<dbReference type="InterPro" id="IPR049053">
    <property type="entry name" value="AFCA-like_C"/>
</dbReference>
<dbReference type="SUPFAM" id="SSF48208">
    <property type="entry name" value="Six-hairpin glycosidases"/>
    <property type="match status" value="1"/>
</dbReference>
<dbReference type="Gene3D" id="2.70.98.50">
    <property type="entry name" value="putative glycoside hydrolase family protein from bacillus halodurans"/>
    <property type="match status" value="1"/>
</dbReference>
<feature type="domain" description="Glycosyl hydrolase family 95 N-terminal" evidence="1">
    <location>
        <begin position="32"/>
        <end position="279"/>
    </location>
</feature>
<keyword evidence="4" id="KW-0378">Hydrolase</keyword>
<dbReference type="RefSeq" id="WP_377611632.1">
    <property type="nucleotide sequence ID" value="NZ_JBHUPA010000008.1"/>
</dbReference>
<comment type="caution">
    <text evidence="4">The sequence shown here is derived from an EMBL/GenBank/DDBJ whole genome shotgun (WGS) entry which is preliminary data.</text>
</comment>